<reference evidence="2 3" key="1">
    <citation type="submission" date="2023-12" db="EMBL/GenBank/DDBJ databases">
        <title>Description of new species of Mycobacterium terrae complex isolated from sewage at the Sao Paulo Zoological Park Foundation in Brazil.</title>
        <authorList>
            <person name="Romagnoli C.L."/>
            <person name="Conceicao E.C."/>
            <person name="Machado E."/>
            <person name="Barreto L.B.P.F."/>
            <person name="Sharma A."/>
            <person name="Silva N.M."/>
            <person name="Marques L.E."/>
            <person name="Juliana M.A."/>
            <person name="Lourenco M.C.S."/>
            <person name="Digiampietri L.A."/>
            <person name="Suffys P.N."/>
            <person name="Viana-Niero C."/>
        </authorList>
    </citation>
    <scope>NUCLEOTIDE SEQUENCE [LARGE SCALE GENOMIC DNA]</scope>
    <source>
        <strain evidence="2 3">MYC098</strain>
    </source>
</reference>
<keyword evidence="2" id="KW-0282">Flagellum</keyword>
<evidence type="ECO:0000313" key="3">
    <source>
        <dbReference type="Proteomes" id="UP001299596"/>
    </source>
</evidence>
<sequence length="142" mass="14115">MTDTAVTAEDAVNAAADLIAGLTSGTLAPADVQRRAVDTARELFGVVGAGPADPLWTLHGDVARQYLATGGVGAAELVEWLATQRRREGITEPEPANSPPPAVSSASGAQGVGNGQPNAEALALALTDTEGDAGAEVVSGDA</sequence>
<dbReference type="RefSeq" id="WP_225407148.1">
    <property type="nucleotide sequence ID" value="NZ_JAYJJR010000003.1"/>
</dbReference>
<feature type="region of interest" description="Disordered" evidence="1">
    <location>
        <begin position="85"/>
        <end position="120"/>
    </location>
</feature>
<dbReference type="Proteomes" id="UP001299596">
    <property type="component" value="Unassembled WGS sequence"/>
</dbReference>
<feature type="compositionally biased region" description="Low complexity" evidence="1">
    <location>
        <begin position="103"/>
        <end position="120"/>
    </location>
</feature>
<protein>
    <submittedName>
        <fullName evidence="2">Flagellar hook-length control protein</fullName>
    </submittedName>
</protein>
<gene>
    <name evidence="2" type="ORF">K6T79_07490</name>
</gene>
<proteinExistence type="predicted"/>
<dbReference type="EMBL" id="JAYJJR010000003">
    <property type="protein sequence ID" value="MEB3020886.1"/>
    <property type="molecule type" value="Genomic_DNA"/>
</dbReference>
<organism evidence="2 3">
    <name type="scientific">[Mycobacterium] crassicus</name>
    <dbReference type="NCBI Taxonomy" id="2872309"/>
    <lineage>
        <taxon>Bacteria</taxon>
        <taxon>Bacillati</taxon>
        <taxon>Actinomycetota</taxon>
        <taxon>Actinomycetes</taxon>
        <taxon>Mycobacteriales</taxon>
        <taxon>Mycobacteriaceae</taxon>
        <taxon>Mycolicibacter</taxon>
    </lineage>
</organism>
<evidence type="ECO:0000313" key="2">
    <source>
        <dbReference type="EMBL" id="MEB3020886.1"/>
    </source>
</evidence>
<name>A0ABU5XF09_9MYCO</name>
<keyword evidence="2" id="KW-0969">Cilium</keyword>
<keyword evidence="3" id="KW-1185">Reference proteome</keyword>
<keyword evidence="2" id="KW-0966">Cell projection</keyword>
<accession>A0ABU5XF09</accession>
<comment type="caution">
    <text evidence="2">The sequence shown here is derived from an EMBL/GenBank/DDBJ whole genome shotgun (WGS) entry which is preliminary data.</text>
</comment>
<evidence type="ECO:0000256" key="1">
    <source>
        <dbReference type="SAM" id="MobiDB-lite"/>
    </source>
</evidence>